<dbReference type="InterPro" id="IPR015793">
    <property type="entry name" value="Pyrv_Knase_brl"/>
</dbReference>
<organism evidence="2">
    <name type="scientific">Oryza meridionalis</name>
    <dbReference type="NCBI Taxonomy" id="40149"/>
    <lineage>
        <taxon>Eukaryota</taxon>
        <taxon>Viridiplantae</taxon>
        <taxon>Streptophyta</taxon>
        <taxon>Embryophyta</taxon>
        <taxon>Tracheophyta</taxon>
        <taxon>Spermatophyta</taxon>
        <taxon>Magnoliopsida</taxon>
        <taxon>Liliopsida</taxon>
        <taxon>Poales</taxon>
        <taxon>Poaceae</taxon>
        <taxon>BOP clade</taxon>
        <taxon>Oryzoideae</taxon>
        <taxon>Oryzeae</taxon>
        <taxon>Oryzinae</taxon>
        <taxon>Oryza</taxon>
    </lineage>
</organism>
<dbReference type="AlphaFoldDB" id="A0A0E0ERU9"/>
<keyword evidence="3" id="KW-1185">Reference proteome</keyword>
<dbReference type="EnsemblPlants" id="OMERI09G07110.1">
    <property type="protein sequence ID" value="OMERI09G07110.1"/>
    <property type="gene ID" value="OMERI09G07110"/>
</dbReference>
<dbReference type="InterPro" id="IPR040442">
    <property type="entry name" value="Pyrv_kinase-like_dom_sf"/>
</dbReference>
<proteinExistence type="predicted"/>
<dbReference type="PANTHER" id="PTHR48040:SF35">
    <property type="entry name" value="ABC TRANSPORTER G FAMILY MEMBER 39-LIKE"/>
    <property type="match status" value="1"/>
</dbReference>
<dbReference type="STRING" id="40149.A0A0E0ERU9"/>
<protein>
    <recommendedName>
        <fullName evidence="1">Pyruvate kinase barrel domain-containing protein</fullName>
    </recommendedName>
</protein>
<dbReference type="eggNOG" id="KOG0065">
    <property type="taxonomic scope" value="Eukaryota"/>
</dbReference>
<dbReference type="Gene3D" id="3.20.20.60">
    <property type="entry name" value="Phosphoenolpyruvate-binding domains"/>
    <property type="match status" value="1"/>
</dbReference>
<evidence type="ECO:0000313" key="2">
    <source>
        <dbReference type="EnsemblPlants" id="OMERI09G07110.1"/>
    </source>
</evidence>
<reference evidence="2" key="1">
    <citation type="submission" date="2015-04" db="UniProtKB">
        <authorList>
            <consortium name="EnsemblPlants"/>
        </authorList>
    </citation>
    <scope>IDENTIFICATION</scope>
</reference>
<dbReference type="PANTHER" id="PTHR48040">
    <property type="entry name" value="PLEIOTROPIC DRUG RESISTANCE PROTEIN 1-LIKE ISOFORM X1"/>
    <property type="match status" value="1"/>
</dbReference>
<dbReference type="GO" id="GO:0000287">
    <property type="term" value="F:magnesium ion binding"/>
    <property type="evidence" value="ECO:0007669"/>
    <property type="project" value="InterPro"/>
</dbReference>
<accession>A0A0E0ERU9</accession>
<dbReference type="Proteomes" id="UP000008021">
    <property type="component" value="Chromosome 9"/>
</dbReference>
<dbReference type="HOGENOM" id="CLU_509413_0_0_1"/>
<dbReference type="InterPro" id="IPR015813">
    <property type="entry name" value="Pyrv/PenolPyrv_kinase-like_dom"/>
</dbReference>
<dbReference type="InterPro" id="IPR027417">
    <property type="entry name" value="P-loop_NTPase"/>
</dbReference>
<sequence>MDEPTSGLDARAAAIVMRTVRNTVDTGRTVVCTIHQPSIDIFDAFDEGVEGVSKIKPGYNLATWMLEVTTLAQEDILGISFGDVYKNSDLYHLIKGISSSVGVAFSVKGVWRAALELRRRSERGAASSAADEDELEAVDDRCSVLRCVPAASFATLADGRCSVLQTTVVTDPALVKAVVAARRDLSCGEKGPVIQALLFVGGINKLCQLFFGSYLLGLMEWLCPVVVPRFCVIMPGRYSDGADPHAASVQLTSPCVLGVLHPHEFHPVFHESMELLDFMGNSFYAVITIEPVQQIIGGCEGQQIFYGGVMPSYHAARESAYPSLSAASAREGAKMHSMNVLLEEPIRMTSILERSKLSFFPAMTKIVGTLGPKSHSVDTISSCLKAGMSDAEYHQETLEILKLAIKSTKKLWAVMLDTVGPELQVVNKSKASISLLFSPLTRGRRPPHMYCQLTSLGLLRKQSRIYMSTLVSPKCLVFNVKNRQMLTNLNGHSVMFLRGLLVKVFLQELPVKPIITQDDSTLIRLNFFQAARPIV</sequence>
<dbReference type="Pfam" id="PF00224">
    <property type="entry name" value="PK"/>
    <property type="match status" value="1"/>
</dbReference>
<dbReference type="Gene3D" id="3.40.50.300">
    <property type="entry name" value="P-loop containing nucleotide triphosphate hydrolases"/>
    <property type="match status" value="1"/>
</dbReference>
<reference evidence="2" key="2">
    <citation type="submission" date="2018-05" db="EMBL/GenBank/DDBJ databases">
        <title>OmerRS3 (Oryza meridionalis Reference Sequence Version 3).</title>
        <authorList>
            <person name="Zhang J."/>
            <person name="Kudrna D."/>
            <person name="Lee S."/>
            <person name="Talag J."/>
            <person name="Welchert J."/>
            <person name="Wing R.A."/>
        </authorList>
    </citation>
    <scope>NUCLEOTIDE SEQUENCE [LARGE SCALE GENOMIC DNA]</scope>
    <source>
        <strain evidence="2">cv. OR44</strain>
    </source>
</reference>
<feature type="domain" description="Pyruvate kinase barrel" evidence="1">
    <location>
        <begin position="364"/>
        <end position="429"/>
    </location>
</feature>
<dbReference type="GO" id="GO:0030955">
    <property type="term" value="F:potassium ion binding"/>
    <property type="evidence" value="ECO:0007669"/>
    <property type="project" value="InterPro"/>
</dbReference>
<dbReference type="SUPFAM" id="SSF52540">
    <property type="entry name" value="P-loop containing nucleoside triphosphate hydrolases"/>
    <property type="match status" value="1"/>
</dbReference>
<name>A0A0E0ERU9_9ORYZ</name>
<dbReference type="Gramene" id="OMERI09G07110.1">
    <property type="protein sequence ID" value="OMERI09G07110.1"/>
    <property type="gene ID" value="OMERI09G07110"/>
</dbReference>
<evidence type="ECO:0000259" key="1">
    <source>
        <dbReference type="Pfam" id="PF00224"/>
    </source>
</evidence>
<evidence type="ECO:0000313" key="3">
    <source>
        <dbReference type="Proteomes" id="UP000008021"/>
    </source>
</evidence>
<dbReference type="SUPFAM" id="SSF51621">
    <property type="entry name" value="Phosphoenolpyruvate/pyruvate domain"/>
    <property type="match status" value="1"/>
</dbReference>
<dbReference type="GO" id="GO:0004743">
    <property type="term" value="F:pyruvate kinase activity"/>
    <property type="evidence" value="ECO:0007669"/>
    <property type="project" value="InterPro"/>
</dbReference>